<dbReference type="Proteomes" id="UP000008181">
    <property type="component" value="Chromosome 2"/>
</dbReference>
<dbReference type="EMBL" id="CP003010">
    <property type="protein sequence ID" value="AEO65453.1"/>
    <property type="molecule type" value="Genomic_DNA"/>
</dbReference>
<protein>
    <submittedName>
        <fullName evidence="2">Uncharacterized protein</fullName>
    </submittedName>
</protein>
<evidence type="ECO:0000313" key="2">
    <source>
        <dbReference type="EMBL" id="AEO65453.1"/>
    </source>
</evidence>
<evidence type="ECO:0000256" key="1">
    <source>
        <dbReference type="SAM" id="MobiDB-lite"/>
    </source>
</evidence>
<evidence type="ECO:0000313" key="3">
    <source>
        <dbReference type="Proteomes" id="UP000008181"/>
    </source>
</evidence>
<dbReference type="GeneID" id="11520748"/>
<dbReference type="AlphaFoldDB" id="G2QZ21"/>
<dbReference type="KEGG" id="ttt:THITE_2112454"/>
<feature type="region of interest" description="Disordered" evidence="1">
    <location>
        <begin position="1"/>
        <end position="36"/>
    </location>
</feature>
<dbReference type="HOGENOM" id="CLU_2869226_0_0_1"/>
<sequence length="64" mass="6794">MIRISSRCAPERAVAHAASLPDEASLRDRSGNPTTEKCANYAVPPNHHIETIGHHPALNGSGIP</sequence>
<accession>G2QZ21</accession>
<keyword evidence="3" id="KW-1185">Reference proteome</keyword>
<reference evidence="2 3" key="1">
    <citation type="journal article" date="2011" name="Nat. Biotechnol.">
        <title>Comparative genomic analysis of the thermophilic biomass-degrading fungi Myceliophthora thermophila and Thielavia terrestris.</title>
        <authorList>
            <person name="Berka R.M."/>
            <person name="Grigoriev I.V."/>
            <person name="Otillar R."/>
            <person name="Salamov A."/>
            <person name="Grimwood J."/>
            <person name="Reid I."/>
            <person name="Ishmael N."/>
            <person name="John T."/>
            <person name="Darmond C."/>
            <person name="Moisan M.-C."/>
            <person name="Henrissat B."/>
            <person name="Coutinho P.M."/>
            <person name="Lombard V."/>
            <person name="Natvig D.O."/>
            <person name="Lindquist E."/>
            <person name="Schmutz J."/>
            <person name="Lucas S."/>
            <person name="Harris P."/>
            <person name="Powlowski J."/>
            <person name="Bellemare A."/>
            <person name="Taylor D."/>
            <person name="Butler G."/>
            <person name="de Vries R.P."/>
            <person name="Allijn I.E."/>
            <person name="van den Brink J."/>
            <person name="Ushinsky S."/>
            <person name="Storms R."/>
            <person name="Powell A.J."/>
            <person name="Paulsen I.T."/>
            <person name="Elbourne L.D.H."/>
            <person name="Baker S.E."/>
            <person name="Magnuson J."/>
            <person name="LaBoissiere S."/>
            <person name="Clutterbuck A.J."/>
            <person name="Martinez D."/>
            <person name="Wogulis M."/>
            <person name="de Leon A.L."/>
            <person name="Rey M.W."/>
            <person name="Tsang A."/>
        </authorList>
    </citation>
    <scope>NUCLEOTIDE SEQUENCE [LARGE SCALE GENOMIC DNA]</scope>
    <source>
        <strain evidence="3">ATCC 38088 / NRRL 8126</strain>
    </source>
</reference>
<proteinExistence type="predicted"/>
<dbReference type="RefSeq" id="XP_003651789.1">
    <property type="nucleotide sequence ID" value="XM_003651741.1"/>
</dbReference>
<name>G2QZ21_THETT</name>
<organism evidence="2 3">
    <name type="scientific">Thermothielavioides terrestris (strain ATCC 38088 / NRRL 8126)</name>
    <name type="common">Thielavia terrestris</name>
    <dbReference type="NCBI Taxonomy" id="578455"/>
    <lineage>
        <taxon>Eukaryota</taxon>
        <taxon>Fungi</taxon>
        <taxon>Dikarya</taxon>
        <taxon>Ascomycota</taxon>
        <taxon>Pezizomycotina</taxon>
        <taxon>Sordariomycetes</taxon>
        <taxon>Sordariomycetidae</taxon>
        <taxon>Sordariales</taxon>
        <taxon>Chaetomiaceae</taxon>
        <taxon>Thermothielavioides</taxon>
        <taxon>Thermothielavioides terrestris</taxon>
    </lineage>
</organism>
<gene>
    <name evidence="2" type="ORF">THITE_2112454</name>
</gene>